<gene>
    <name evidence="1" type="ORF">ENU14_05215</name>
</gene>
<name>A0A7C4HE51_STAMA</name>
<reference evidence="1" key="1">
    <citation type="journal article" date="2020" name="mSystems">
        <title>Genome- and Community-Level Interaction Insights into Carbon Utilization and Element Cycling Functions of Hydrothermarchaeota in Hydrothermal Sediment.</title>
        <authorList>
            <person name="Zhou Z."/>
            <person name="Liu Y."/>
            <person name="Xu W."/>
            <person name="Pan J."/>
            <person name="Luo Z.H."/>
            <person name="Li M."/>
        </authorList>
    </citation>
    <scope>NUCLEOTIDE SEQUENCE [LARGE SCALE GENOMIC DNA]</scope>
    <source>
        <strain evidence="1">SpSt-642</strain>
    </source>
</reference>
<comment type="caution">
    <text evidence="1">The sequence shown here is derived from an EMBL/GenBank/DDBJ whole genome shotgun (WGS) entry which is preliminary data.</text>
</comment>
<dbReference type="EMBL" id="DTBJ01000042">
    <property type="protein sequence ID" value="HGM58964.1"/>
    <property type="molecule type" value="Genomic_DNA"/>
</dbReference>
<dbReference type="AlphaFoldDB" id="A0A7C4HE51"/>
<protein>
    <submittedName>
        <fullName evidence="1">Uncharacterized protein</fullName>
    </submittedName>
</protein>
<accession>A0A7C4HE51</accession>
<proteinExistence type="predicted"/>
<sequence>MTSAKQKFIINKLLKKGGVLNKVASRYIRSGFKVRIQPSIDKIDIIACKGGEKYGLKVFYQKKVITKKDIEDFLKKCIENSLKPVIVIYGNGPVLSQELLKEETREFLIKRIRTEDSFK</sequence>
<organism evidence="1">
    <name type="scientific">Staphylothermus marinus</name>
    <dbReference type="NCBI Taxonomy" id="2280"/>
    <lineage>
        <taxon>Archaea</taxon>
        <taxon>Thermoproteota</taxon>
        <taxon>Thermoprotei</taxon>
        <taxon>Desulfurococcales</taxon>
        <taxon>Desulfurococcaceae</taxon>
        <taxon>Staphylothermus</taxon>
    </lineage>
</organism>
<evidence type="ECO:0000313" key="1">
    <source>
        <dbReference type="EMBL" id="HGM58964.1"/>
    </source>
</evidence>